<organism evidence="2 3">
    <name type="scientific">Fraxinus pennsylvanica</name>
    <dbReference type="NCBI Taxonomy" id="56036"/>
    <lineage>
        <taxon>Eukaryota</taxon>
        <taxon>Viridiplantae</taxon>
        <taxon>Streptophyta</taxon>
        <taxon>Embryophyta</taxon>
        <taxon>Tracheophyta</taxon>
        <taxon>Spermatophyta</taxon>
        <taxon>Magnoliopsida</taxon>
        <taxon>eudicotyledons</taxon>
        <taxon>Gunneridae</taxon>
        <taxon>Pentapetalae</taxon>
        <taxon>asterids</taxon>
        <taxon>lamiids</taxon>
        <taxon>Lamiales</taxon>
        <taxon>Oleaceae</taxon>
        <taxon>Oleeae</taxon>
        <taxon>Fraxinus</taxon>
    </lineage>
</organism>
<dbReference type="InterPro" id="IPR003676">
    <property type="entry name" value="SAUR_fam"/>
</dbReference>
<keyword evidence="3" id="KW-1185">Reference proteome</keyword>
<evidence type="ECO:0000313" key="3">
    <source>
        <dbReference type="Proteomes" id="UP000834106"/>
    </source>
</evidence>
<evidence type="ECO:0008006" key="4">
    <source>
        <dbReference type="Google" id="ProtNLM"/>
    </source>
</evidence>
<protein>
    <recommendedName>
        <fullName evidence="4">Small auxin up regulated protein</fullName>
    </recommendedName>
</protein>
<comment type="similarity">
    <text evidence="1">Belongs to the ARG7 family.</text>
</comment>
<gene>
    <name evidence="2" type="ORF">FPE_LOCUS13755</name>
</gene>
<reference evidence="2" key="1">
    <citation type="submission" date="2023-05" db="EMBL/GenBank/DDBJ databases">
        <authorList>
            <person name="Huff M."/>
        </authorList>
    </citation>
    <scope>NUCLEOTIDE SEQUENCE</scope>
</reference>
<dbReference type="Proteomes" id="UP000834106">
    <property type="component" value="Chromosome 8"/>
</dbReference>
<dbReference type="Pfam" id="PF02519">
    <property type="entry name" value="Auxin_inducible"/>
    <property type="match status" value="1"/>
</dbReference>
<dbReference type="AlphaFoldDB" id="A0AAD1ZB82"/>
<dbReference type="GO" id="GO:0009733">
    <property type="term" value="P:response to auxin"/>
    <property type="evidence" value="ECO:0007669"/>
    <property type="project" value="InterPro"/>
</dbReference>
<dbReference type="EMBL" id="OU503043">
    <property type="protein sequence ID" value="CAI9766325.1"/>
    <property type="molecule type" value="Genomic_DNA"/>
</dbReference>
<accession>A0AAD1ZB82</accession>
<name>A0AAD1ZB82_9LAMI</name>
<sequence>MGFRFLDSAAGNKCFQWCLWPSFHEEKIIPILQGFPVNQVYVGEGHKRYVIKMTLLDHPLFKALLDQAQELYDFITDSKLRIPCDENIFLSIVQCSTHPPH</sequence>
<proteinExistence type="inferred from homology"/>
<evidence type="ECO:0000256" key="1">
    <source>
        <dbReference type="ARBA" id="ARBA00006974"/>
    </source>
</evidence>
<dbReference type="PANTHER" id="PTHR31374:SF9">
    <property type="entry name" value="AUXIN-RESPONSIVE FAMILY PROTEIN"/>
    <property type="match status" value="1"/>
</dbReference>
<dbReference type="PANTHER" id="PTHR31374">
    <property type="entry name" value="AUXIN-INDUCED PROTEIN-LIKE-RELATED"/>
    <property type="match status" value="1"/>
</dbReference>
<evidence type="ECO:0000313" key="2">
    <source>
        <dbReference type="EMBL" id="CAI9766325.1"/>
    </source>
</evidence>